<feature type="transmembrane region" description="Helical" evidence="5">
    <location>
        <begin position="95"/>
        <end position="118"/>
    </location>
</feature>
<dbReference type="OrthoDB" id="465874at2"/>
<dbReference type="Gene3D" id="1.20.1540.10">
    <property type="entry name" value="Rhomboid-like"/>
    <property type="match status" value="1"/>
</dbReference>
<proteinExistence type="predicted"/>
<evidence type="ECO:0000256" key="5">
    <source>
        <dbReference type="SAM" id="Phobius"/>
    </source>
</evidence>
<evidence type="ECO:0000313" key="10">
    <source>
        <dbReference type="Proteomes" id="UP000580709"/>
    </source>
</evidence>
<evidence type="ECO:0000313" key="7">
    <source>
        <dbReference type="EMBL" id="MBA4505280.1"/>
    </source>
</evidence>
<accession>A0A6C1TXD6</accession>
<dbReference type="PANTHER" id="PTHR43731">
    <property type="entry name" value="RHOMBOID PROTEASE"/>
    <property type="match status" value="1"/>
</dbReference>
<dbReference type="GO" id="GO:0016020">
    <property type="term" value="C:membrane"/>
    <property type="evidence" value="ECO:0007669"/>
    <property type="project" value="UniProtKB-SubCell"/>
</dbReference>
<gene>
    <name evidence="8" type="ORF">EKI59_09275</name>
    <name evidence="7" type="ORF">H0H28_08110</name>
</gene>
<dbReference type="PANTHER" id="PTHR43731:SF9">
    <property type="entry name" value="SLR1461 PROTEIN"/>
    <property type="match status" value="1"/>
</dbReference>
<keyword evidence="2 5" id="KW-0812">Transmembrane</keyword>
<dbReference type="Proteomes" id="UP000580709">
    <property type="component" value="Unassembled WGS sequence"/>
</dbReference>
<feature type="transmembrane region" description="Helical" evidence="5">
    <location>
        <begin position="202"/>
        <end position="223"/>
    </location>
</feature>
<protein>
    <submittedName>
        <fullName evidence="8">Rhomboid family intramembrane serine protease</fullName>
    </submittedName>
</protein>
<dbReference type="InterPro" id="IPR035952">
    <property type="entry name" value="Rhomboid-like_sf"/>
</dbReference>
<reference evidence="7 10" key="2">
    <citation type="submission" date="2020-07" db="EMBL/GenBank/DDBJ databases">
        <authorList>
            <person name="Khare M."/>
        </authorList>
    </citation>
    <scope>NUCLEOTIDE SEQUENCE [LARGE SCALE GENOMIC DNA]</scope>
    <source>
        <strain evidence="7 10">P8776</strain>
    </source>
</reference>
<dbReference type="RefSeq" id="WP_144317905.1">
    <property type="nucleotide sequence ID" value="NZ_CP038157.1"/>
</dbReference>
<comment type="subcellular location">
    <subcellularLocation>
        <location evidence="1">Membrane</location>
        <topology evidence="1">Multi-pass membrane protein</topology>
    </subcellularLocation>
</comment>
<evidence type="ECO:0000256" key="2">
    <source>
        <dbReference type="ARBA" id="ARBA00022692"/>
    </source>
</evidence>
<dbReference type="InterPro" id="IPR022764">
    <property type="entry name" value="Peptidase_S54_rhomboid_dom"/>
</dbReference>
<dbReference type="EMBL" id="JACEOR010000336">
    <property type="protein sequence ID" value="MBA4505280.1"/>
    <property type="molecule type" value="Genomic_DNA"/>
</dbReference>
<feature type="transmembrane region" description="Helical" evidence="5">
    <location>
        <begin position="178"/>
        <end position="196"/>
    </location>
</feature>
<dbReference type="GeneID" id="74901934"/>
<organism evidence="8 9">
    <name type="scientific">Corynebacterium sanguinis</name>
    <dbReference type="NCBI Taxonomy" id="2594913"/>
    <lineage>
        <taxon>Bacteria</taxon>
        <taxon>Bacillati</taxon>
        <taxon>Actinomycetota</taxon>
        <taxon>Actinomycetes</taxon>
        <taxon>Mycobacteriales</taxon>
        <taxon>Corynebacteriaceae</taxon>
        <taxon>Corynebacterium</taxon>
    </lineage>
</organism>
<keyword evidence="8" id="KW-0645">Protease</keyword>
<evidence type="ECO:0000256" key="1">
    <source>
        <dbReference type="ARBA" id="ARBA00004141"/>
    </source>
</evidence>
<feature type="domain" description="Peptidase S54 rhomboid" evidence="6">
    <location>
        <begin position="90"/>
        <end position="221"/>
    </location>
</feature>
<dbReference type="AlphaFoldDB" id="A0A6C1TXD6"/>
<comment type="caution">
    <text evidence="8">The sequence shown here is derived from an EMBL/GenBank/DDBJ whole genome shotgun (WGS) entry which is preliminary data.</text>
</comment>
<evidence type="ECO:0000313" key="8">
    <source>
        <dbReference type="EMBL" id="TVS27227.1"/>
    </source>
</evidence>
<dbReference type="EMBL" id="RXIR01000022">
    <property type="protein sequence ID" value="TVS27227.1"/>
    <property type="molecule type" value="Genomic_DNA"/>
</dbReference>
<keyword evidence="8" id="KW-0378">Hydrolase</keyword>
<feature type="transmembrane region" description="Helical" evidence="5">
    <location>
        <begin position="50"/>
        <end position="75"/>
    </location>
</feature>
<sequence>MTQNYPFNPPSASQPSGGFGAPGYQPMGGPLAPSQRQYAKSPKQKRATGFAYAFGYLAVIWTVFIVNTVIFGGNLNYFGIHPLDPAALPHIFTSPLLHAGLSHIVSNSIPGAVFCFLIGYSGSRVFWEVTLIACVIGGLGTWFTGGIGTNHIGASGLVYGWLAYLVVRGFFNRSIQQISLGVLLGFLYSGLIWGVVPGSQGVSWQGHLFGAIGGIVAGMLITSDDPPELQAKREQRRAAKGQRRA</sequence>
<keyword evidence="10" id="KW-1185">Reference proteome</keyword>
<evidence type="ECO:0000313" key="9">
    <source>
        <dbReference type="Proteomes" id="UP000336646"/>
    </source>
</evidence>
<evidence type="ECO:0000259" key="6">
    <source>
        <dbReference type="Pfam" id="PF01694"/>
    </source>
</evidence>
<dbReference type="Proteomes" id="UP000336646">
    <property type="component" value="Unassembled WGS sequence"/>
</dbReference>
<dbReference type="SUPFAM" id="SSF144091">
    <property type="entry name" value="Rhomboid-like"/>
    <property type="match status" value="1"/>
</dbReference>
<dbReference type="GO" id="GO:0006508">
    <property type="term" value="P:proteolysis"/>
    <property type="evidence" value="ECO:0007669"/>
    <property type="project" value="UniProtKB-KW"/>
</dbReference>
<evidence type="ECO:0000256" key="3">
    <source>
        <dbReference type="ARBA" id="ARBA00022989"/>
    </source>
</evidence>
<dbReference type="GO" id="GO:0004252">
    <property type="term" value="F:serine-type endopeptidase activity"/>
    <property type="evidence" value="ECO:0007669"/>
    <property type="project" value="InterPro"/>
</dbReference>
<evidence type="ECO:0000256" key="4">
    <source>
        <dbReference type="ARBA" id="ARBA00023136"/>
    </source>
</evidence>
<reference evidence="8 9" key="1">
    <citation type="submission" date="2018-12" db="EMBL/GenBank/DDBJ databases">
        <title>Corynebacterium sanguinis sp. nov., a clinically-associated and environmental corynebacterium.</title>
        <authorList>
            <person name="Gonzales-Siles L."/>
            <person name="Jaen-Luchoro D."/>
            <person name="Cardew S."/>
            <person name="Inganas E."/>
            <person name="Ohlen M."/>
            <person name="Jensie-Markopolous S."/>
            <person name="Pinyeiro-Iglesias B."/>
            <person name="Molin K."/>
            <person name="Skovbjerg S."/>
            <person name="Svensson-Stadler L."/>
            <person name="Funke G."/>
            <person name="Moore E.R.B."/>
        </authorList>
    </citation>
    <scope>NUCLEOTIDE SEQUENCE [LARGE SCALE GENOMIC DNA]</scope>
    <source>
        <strain evidence="8 9">58734</strain>
    </source>
</reference>
<name>A0A6C1TXD6_9CORY</name>
<dbReference type="Pfam" id="PF01694">
    <property type="entry name" value="Rhomboid"/>
    <property type="match status" value="1"/>
</dbReference>
<feature type="transmembrane region" description="Helical" evidence="5">
    <location>
        <begin position="125"/>
        <end position="145"/>
    </location>
</feature>
<keyword evidence="4 5" id="KW-0472">Membrane</keyword>
<keyword evidence="3 5" id="KW-1133">Transmembrane helix</keyword>
<feature type="transmembrane region" description="Helical" evidence="5">
    <location>
        <begin position="151"/>
        <end position="171"/>
    </location>
</feature>
<dbReference type="InterPro" id="IPR050925">
    <property type="entry name" value="Rhomboid_protease_S54"/>
</dbReference>